<dbReference type="GO" id="GO:0043226">
    <property type="term" value="C:organelle"/>
    <property type="evidence" value="ECO:0007669"/>
    <property type="project" value="UniProtKB-ARBA"/>
</dbReference>
<dbReference type="GO" id="GO:0046872">
    <property type="term" value="F:metal ion binding"/>
    <property type="evidence" value="ECO:0007669"/>
    <property type="project" value="UniProtKB-KW"/>
</dbReference>
<dbReference type="PROSITE" id="PS00018">
    <property type="entry name" value="EF_HAND_1"/>
    <property type="match status" value="3"/>
</dbReference>
<evidence type="ECO:0000256" key="4">
    <source>
        <dbReference type="SAM" id="MobiDB-lite"/>
    </source>
</evidence>
<dbReference type="InterPro" id="IPR039647">
    <property type="entry name" value="EF_hand_pair_protein_CML-like"/>
</dbReference>
<dbReference type="FunFam" id="1.10.238.10:FF:000178">
    <property type="entry name" value="Calmodulin-2 A"/>
    <property type="match status" value="1"/>
</dbReference>
<evidence type="ECO:0000256" key="1">
    <source>
        <dbReference type="ARBA" id="ARBA00022723"/>
    </source>
</evidence>
<feature type="domain" description="EF-hand" evidence="5">
    <location>
        <begin position="165"/>
        <end position="197"/>
    </location>
</feature>
<organism evidence="6 7">
    <name type="scientific">Penstemon smallii</name>
    <dbReference type="NCBI Taxonomy" id="265156"/>
    <lineage>
        <taxon>Eukaryota</taxon>
        <taxon>Viridiplantae</taxon>
        <taxon>Streptophyta</taxon>
        <taxon>Embryophyta</taxon>
        <taxon>Tracheophyta</taxon>
        <taxon>Spermatophyta</taxon>
        <taxon>Magnoliopsida</taxon>
        <taxon>eudicotyledons</taxon>
        <taxon>Gunneridae</taxon>
        <taxon>Pentapetalae</taxon>
        <taxon>asterids</taxon>
        <taxon>lamiids</taxon>
        <taxon>Lamiales</taxon>
        <taxon>Plantaginaceae</taxon>
        <taxon>Cheloneae</taxon>
        <taxon>Penstemon</taxon>
    </lineage>
</organism>
<name>A0ABD3T0Z6_9LAMI</name>
<evidence type="ECO:0000313" key="6">
    <source>
        <dbReference type="EMBL" id="KAL3830571.1"/>
    </source>
</evidence>
<sequence>MEQKKDLKQVLVAPSHVTSSMDTDSSPKSAFRRFYRKIWPRKRNKPSDNHDPPSVQGCDEIEQVFKQLDENGDGQISPKELQTLARKVGGSDSELLSEEEAEIVVKSSDVNGDGALGLEDFTNLMETGGGDDELKGVFKMYAVDTGSYITPKSLRKMLSRLSGKTTLQDCETMISKFDLNGDGVLSFDEFRIMMTMH</sequence>
<proteinExistence type="predicted"/>
<protein>
    <recommendedName>
        <fullName evidence="5">EF-hand domain-containing protein</fullName>
    </recommendedName>
</protein>
<feature type="domain" description="EF-hand" evidence="5">
    <location>
        <begin position="96"/>
        <end position="131"/>
    </location>
</feature>
<dbReference type="SUPFAM" id="SSF47473">
    <property type="entry name" value="EF-hand"/>
    <property type="match status" value="1"/>
</dbReference>
<feature type="compositionally biased region" description="Polar residues" evidence="4">
    <location>
        <begin position="16"/>
        <end position="27"/>
    </location>
</feature>
<comment type="caution">
    <text evidence="6">The sequence shown here is derived from an EMBL/GenBank/DDBJ whole genome shotgun (WGS) entry which is preliminary data.</text>
</comment>
<evidence type="ECO:0000256" key="3">
    <source>
        <dbReference type="ARBA" id="ARBA00022837"/>
    </source>
</evidence>
<dbReference type="EMBL" id="JBJXBP010000005">
    <property type="protein sequence ID" value="KAL3830571.1"/>
    <property type="molecule type" value="Genomic_DNA"/>
</dbReference>
<accession>A0ABD3T0Z6</accession>
<evidence type="ECO:0000259" key="5">
    <source>
        <dbReference type="PROSITE" id="PS50222"/>
    </source>
</evidence>
<dbReference type="SMART" id="SM00054">
    <property type="entry name" value="EFh"/>
    <property type="match status" value="3"/>
</dbReference>
<dbReference type="Proteomes" id="UP001634393">
    <property type="component" value="Unassembled WGS sequence"/>
</dbReference>
<gene>
    <name evidence="6" type="ORF">ACJIZ3_019373</name>
</gene>
<dbReference type="AlphaFoldDB" id="A0ABD3T0Z6"/>
<evidence type="ECO:0000313" key="7">
    <source>
        <dbReference type="Proteomes" id="UP001634393"/>
    </source>
</evidence>
<keyword evidence="2" id="KW-0677">Repeat</keyword>
<dbReference type="Pfam" id="PF13499">
    <property type="entry name" value="EF-hand_7"/>
    <property type="match status" value="2"/>
</dbReference>
<dbReference type="Gene3D" id="1.10.238.10">
    <property type="entry name" value="EF-hand"/>
    <property type="match status" value="2"/>
</dbReference>
<evidence type="ECO:0000256" key="2">
    <source>
        <dbReference type="ARBA" id="ARBA00022737"/>
    </source>
</evidence>
<dbReference type="InterPro" id="IPR002048">
    <property type="entry name" value="EF_hand_dom"/>
</dbReference>
<dbReference type="InterPro" id="IPR018247">
    <property type="entry name" value="EF_Hand_1_Ca_BS"/>
</dbReference>
<feature type="domain" description="EF-hand" evidence="5">
    <location>
        <begin position="56"/>
        <end position="91"/>
    </location>
</feature>
<keyword evidence="1" id="KW-0479">Metal-binding</keyword>
<dbReference type="PROSITE" id="PS50222">
    <property type="entry name" value="EF_HAND_2"/>
    <property type="match status" value="3"/>
</dbReference>
<dbReference type="InterPro" id="IPR011992">
    <property type="entry name" value="EF-hand-dom_pair"/>
</dbReference>
<dbReference type="PANTHER" id="PTHR10891">
    <property type="entry name" value="EF-HAND CALCIUM-BINDING DOMAIN CONTAINING PROTEIN"/>
    <property type="match status" value="1"/>
</dbReference>
<keyword evidence="7" id="KW-1185">Reference proteome</keyword>
<reference evidence="6 7" key="1">
    <citation type="submission" date="2024-12" db="EMBL/GenBank/DDBJ databases">
        <title>The unique morphological basis and parallel evolutionary history of personate flowers in Penstemon.</title>
        <authorList>
            <person name="Depatie T.H."/>
            <person name="Wessinger C.A."/>
        </authorList>
    </citation>
    <scope>NUCLEOTIDE SEQUENCE [LARGE SCALE GENOMIC DNA]</scope>
    <source>
        <strain evidence="6">WTNN_2</strain>
        <tissue evidence="6">Leaf</tissue>
    </source>
</reference>
<dbReference type="CDD" id="cd00051">
    <property type="entry name" value="EFh"/>
    <property type="match status" value="1"/>
</dbReference>
<feature type="region of interest" description="Disordered" evidence="4">
    <location>
        <begin position="1"/>
        <end position="27"/>
    </location>
</feature>
<keyword evidence="3" id="KW-0106">Calcium</keyword>